<protein>
    <submittedName>
        <fullName evidence="1">Uncharacterized protein</fullName>
    </submittedName>
</protein>
<reference evidence="1" key="2">
    <citation type="journal article" date="2015" name="Fish Shellfish Immunol.">
        <title>Early steps in the European eel (Anguilla anguilla)-Vibrio vulnificus interaction in the gills: Role of the RtxA13 toxin.</title>
        <authorList>
            <person name="Callol A."/>
            <person name="Pajuelo D."/>
            <person name="Ebbesson L."/>
            <person name="Teles M."/>
            <person name="MacKenzie S."/>
            <person name="Amaro C."/>
        </authorList>
    </citation>
    <scope>NUCLEOTIDE SEQUENCE</scope>
</reference>
<evidence type="ECO:0000313" key="1">
    <source>
        <dbReference type="EMBL" id="JAH12545.1"/>
    </source>
</evidence>
<dbReference type="EMBL" id="GBXM01096032">
    <property type="protein sequence ID" value="JAH12545.1"/>
    <property type="molecule type" value="Transcribed_RNA"/>
</dbReference>
<sequence length="10" mass="1193">MQRSAESQQE</sequence>
<organism evidence="1">
    <name type="scientific">Anguilla anguilla</name>
    <name type="common">European freshwater eel</name>
    <name type="synonym">Muraena anguilla</name>
    <dbReference type="NCBI Taxonomy" id="7936"/>
    <lineage>
        <taxon>Eukaryota</taxon>
        <taxon>Metazoa</taxon>
        <taxon>Chordata</taxon>
        <taxon>Craniata</taxon>
        <taxon>Vertebrata</taxon>
        <taxon>Euteleostomi</taxon>
        <taxon>Actinopterygii</taxon>
        <taxon>Neopterygii</taxon>
        <taxon>Teleostei</taxon>
        <taxon>Anguilliformes</taxon>
        <taxon>Anguillidae</taxon>
        <taxon>Anguilla</taxon>
    </lineage>
</organism>
<reference evidence="1" key="1">
    <citation type="submission" date="2014-11" db="EMBL/GenBank/DDBJ databases">
        <authorList>
            <person name="Amaro Gonzalez C."/>
        </authorList>
    </citation>
    <scope>NUCLEOTIDE SEQUENCE</scope>
</reference>
<accession>A0A0E9Q871</accession>
<name>A0A0E9Q871_ANGAN</name>
<proteinExistence type="predicted"/>